<dbReference type="AlphaFoldDB" id="A0A166QZL9"/>
<dbReference type="EMBL" id="LFIW01002504">
    <property type="protein sequence ID" value="KZL68558.1"/>
    <property type="molecule type" value="Genomic_DNA"/>
</dbReference>
<keyword evidence="2" id="KW-1185">Reference proteome</keyword>
<comment type="caution">
    <text evidence="1">The sequence shown here is derived from an EMBL/GenBank/DDBJ whole genome shotgun (WGS) entry which is preliminary data.</text>
</comment>
<proteinExistence type="predicted"/>
<organism evidence="1 2">
    <name type="scientific">Colletotrichum incanum</name>
    <name type="common">Soybean anthracnose fungus</name>
    <dbReference type="NCBI Taxonomy" id="1573173"/>
    <lineage>
        <taxon>Eukaryota</taxon>
        <taxon>Fungi</taxon>
        <taxon>Dikarya</taxon>
        <taxon>Ascomycota</taxon>
        <taxon>Pezizomycotina</taxon>
        <taxon>Sordariomycetes</taxon>
        <taxon>Hypocreomycetidae</taxon>
        <taxon>Glomerellales</taxon>
        <taxon>Glomerellaceae</taxon>
        <taxon>Colletotrichum</taxon>
        <taxon>Colletotrichum spaethianum species complex</taxon>
    </lineage>
</organism>
<reference evidence="1 2" key="1">
    <citation type="submission" date="2015-06" db="EMBL/GenBank/DDBJ databases">
        <title>Survival trade-offs in plant roots during colonization by closely related pathogenic and mutualistic fungi.</title>
        <authorList>
            <person name="Hacquard S."/>
            <person name="Kracher B."/>
            <person name="Hiruma K."/>
            <person name="Weinman A."/>
            <person name="Muench P."/>
            <person name="Garrido Oter R."/>
            <person name="Ver Loren van Themaat E."/>
            <person name="Dallerey J.-F."/>
            <person name="Damm U."/>
            <person name="Henrissat B."/>
            <person name="Lespinet O."/>
            <person name="Thon M."/>
            <person name="Kemen E."/>
            <person name="McHardy A.C."/>
            <person name="Schulze-Lefert P."/>
            <person name="O'Connell R.J."/>
        </authorList>
    </citation>
    <scope>NUCLEOTIDE SEQUENCE [LARGE SCALE GENOMIC DNA]</scope>
    <source>
        <strain evidence="1 2">MAFF 238704</strain>
    </source>
</reference>
<evidence type="ECO:0000313" key="1">
    <source>
        <dbReference type="EMBL" id="KZL68558.1"/>
    </source>
</evidence>
<gene>
    <name evidence="1" type="ORF">CI238_00203</name>
</gene>
<accession>A0A166QZL9</accession>
<name>A0A166QZL9_COLIC</name>
<sequence>MLNWYRNPITRTGRGCFEIAEPSLTALFDCRFIEHSVIELRLARRAGSGCKARVCLSGRRCVWVKRLFSRIAERRNIRYTIAFSSKWQQRVLQQGCKSSFCVEFADIGLHISASREHLKDRLARISEAS</sequence>
<protein>
    <submittedName>
        <fullName evidence="1">Uncharacterized protein</fullName>
    </submittedName>
</protein>
<evidence type="ECO:0000313" key="2">
    <source>
        <dbReference type="Proteomes" id="UP000076584"/>
    </source>
</evidence>
<dbReference type="Proteomes" id="UP000076584">
    <property type="component" value="Unassembled WGS sequence"/>
</dbReference>